<gene>
    <name evidence="1" type="ORF">DM43_4539</name>
</gene>
<comment type="caution">
    <text evidence="1">The sequence shown here is derived from an EMBL/GenBank/DDBJ whole genome shotgun (WGS) entry which is preliminary data.</text>
</comment>
<protein>
    <submittedName>
        <fullName evidence="1">Uncharacterized protein</fullName>
    </submittedName>
</protein>
<name>A0AA88Z6A1_BURCE</name>
<sequence>MSKDDKMKRLLNDELTDKETYFVGKIVAAWASLEHEVFVQTLHTYVPADDREELPKLPKEMNNIQFTGVLRLWKERVVDHANSKRREKLERVHEGILRGLEYRKAIVHGMWHWSLDNVERITSTRIVGKQIISVHFDAEGLYSFMTDLQEINFDLHYPRGPGELAMQRSKEGLHISRRFAAMMTGKLDDAWLPVRSGKTLEQTLQIDTRGSGDEEDKSTDDPNP</sequence>
<dbReference type="RefSeq" id="WP_034209468.1">
    <property type="nucleotide sequence ID" value="NZ_KN150856.1"/>
</dbReference>
<dbReference type="Proteomes" id="UP000029575">
    <property type="component" value="Unassembled WGS sequence"/>
</dbReference>
<organism evidence="1 2">
    <name type="scientific">Burkholderia cepacia</name>
    <name type="common">Pseudomonas cepacia</name>
    <dbReference type="NCBI Taxonomy" id="292"/>
    <lineage>
        <taxon>Bacteria</taxon>
        <taxon>Pseudomonadati</taxon>
        <taxon>Pseudomonadota</taxon>
        <taxon>Betaproteobacteria</taxon>
        <taxon>Burkholderiales</taxon>
        <taxon>Burkholderiaceae</taxon>
        <taxon>Burkholderia</taxon>
        <taxon>Burkholderia cepacia complex</taxon>
    </lineage>
</organism>
<dbReference type="EMBL" id="JPGD01000003">
    <property type="protein sequence ID" value="KGC06603.1"/>
    <property type="molecule type" value="Genomic_DNA"/>
</dbReference>
<dbReference type="AlphaFoldDB" id="A0AA88Z6A1"/>
<evidence type="ECO:0000313" key="2">
    <source>
        <dbReference type="Proteomes" id="UP000029575"/>
    </source>
</evidence>
<proteinExistence type="predicted"/>
<evidence type="ECO:0000313" key="1">
    <source>
        <dbReference type="EMBL" id="KGC06603.1"/>
    </source>
</evidence>
<reference evidence="1 2" key="1">
    <citation type="submission" date="2014-06" db="EMBL/GenBank/DDBJ databases">
        <authorList>
            <person name="Bishop-Lilly K.A."/>
            <person name="Broomall S.M."/>
            <person name="Chain P.S."/>
            <person name="Chertkov O."/>
            <person name="Coyne S.R."/>
            <person name="Daligault H.E."/>
            <person name="Davenport K.W."/>
            <person name="Erkkila T."/>
            <person name="Frey K.G."/>
            <person name="Gibbons H.S."/>
            <person name="Gu W."/>
            <person name="Jaissle J."/>
            <person name="Johnson S.L."/>
            <person name="Koroleva G.I."/>
            <person name="Ladner J.T."/>
            <person name="Lo C.-C."/>
            <person name="Minogue T.D."/>
            <person name="Munk C."/>
            <person name="Palacios G.F."/>
            <person name="Redden C.L."/>
            <person name="Rosenzweig C.N."/>
            <person name="Scholz M.B."/>
            <person name="Teshima H."/>
            <person name="Xu Y."/>
        </authorList>
    </citation>
    <scope>NUCLEOTIDE SEQUENCE [LARGE SCALE GENOMIC DNA]</scope>
    <source>
        <strain evidence="1 2">DWS 37UF10B-2</strain>
    </source>
</reference>
<accession>A0AA88Z6A1</accession>